<feature type="non-terminal residue" evidence="1">
    <location>
        <position position="34"/>
    </location>
</feature>
<accession>A0A381TDA5</accession>
<gene>
    <name evidence="1" type="ORF">METZ01_LOCUS66944</name>
</gene>
<name>A0A381TDA5_9ZZZZ</name>
<dbReference type="EMBL" id="UINC01004406">
    <property type="protein sequence ID" value="SVA14090.1"/>
    <property type="molecule type" value="Genomic_DNA"/>
</dbReference>
<protein>
    <submittedName>
        <fullName evidence="1">Uncharacterized protein</fullName>
    </submittedName>
</protein>
<evidence type="ECO:0000313" key="1">
    <source>
        <dbReference type="EMBL" id="SVA14090.1"/>
    </source>
</evidence>
<organism evidence="1">
    <name type="scientific">marine metagenome</name>
    <dbReference type="NCBI Taxonomy" id="408172"/>
    <lineage>
        <taxon>unclassified sequences</taxon>
        <taxon>metagenomes</taxon>
        <taxon>ecological metagenomes</taxon>
    </lineage>
</organism>
<proteinExistence type="predicted"/>
<dbReference type="AlphaFoldDB" id="A0A381TDA5"/>
<reference evidence="1" key="1">
    <citation type="submission" date="2018-05" db="EMBL/GenBank/DDBJ databases">
        <authorList>
            <person name="Lanie J.A."/>
            <person name="Ng W.-L."/>
            <person name="Kazmierczak K.M."/>
            <person name="Andrzejewski T.M."/>
            <person name="Davidsen T.M."/>
            <person name="Wayne K.J."/>
            <person name="Tettelin H."/>
            <person name="Glass J.I."/>
            <person name="Rusch D."/>
            <person name="Podicherti R."/>
            <person name="Tsui H.-C.T."/>
            <person name="Winkler M.E."/>
        </authorList>
    </citation>
    <scope>NUCLEOTIDE SEQUENCE</scope>
</reference>
<sequence length="34" mass="3861">MAAHGRREIVGRFISPALFGAPSAQRWGRREKHD</sequence>